<dbReference type="PROSITE" id="PS51450">
    <property type="entry name" value="LRR"/>
    <property type="match status" value="2"/>
</dbReference>
<feature type="domain" description="U2A'/phosphoprotein 32 family A C-terminal" evidence="9">
    <location>
        <begin position="128"/>
        <end position="146"/>
    </location>
</feature>
<gene>
    <name evidence="10" type="ORF">EDS130_LOCUS6947</name>
    <name evidence="11" type="ORF">XAT740_LOCUS17147</name>
</gene>
<comment type="caution">
    <text evidence="11">The sequence shown here is derived from an EMBL/GenBank/DDBJ whole genome shotgun (WGS) entry which is preliminary data.</text>
</comment>
<dbReference type="InterPro" id="IPR001611">
    <property type="entry name" value="Leu-rich_rpt"/>
</dbReference>
<comment type="similarity">
    <text evidence="7">Belongs to the U2 small nuclear ribonucleoprotein A family.</text>
</comment>
<comment type="subcellular location">
    <subcellularLocation>
        <location evidence="1">Nucleus</location>
    </subcellularLocation>
</comment>
<feature type="compositionally biased region" description="Low complexity" evidence="8">
    <location>
        <begin position="229"/>
        <end position="249"/>
    </location>
</feature>
<evidence type="ECO:0000256" key="4">
    <source>
        <dbReference type="ARBA" id="ARBA00022737"/>
    </source>
</evidence>
<dbReference type="EMBL" id="CAJNOR010001112">
    <property type="protein sequence ID" value="CAF1077576.1"/>
    <property type="molecule type" value="Genomic_DNA"/>
</dbReference>
<reference evidence="11" key="1">
    <citation type="submission" date="2021-02" db="EMBL/GenBank/DDBJ databases">
        <authorList>
            <person name="Nowell W R."/>
        </authorList>
    </citation>
    <scope>NUCLEOTIDE SEQUENCE</scope>
</reference>
<dbReference type="Proteomes" id="UP000663852">
    <property type="component" value="Unassembled WGS sequence"/>
</dbReference>
<evidence type="ECO:0000256" key="6">
    <source>
        <dbReference type="ARBA" id="ARBA00023242"/>
    </source>
</evidence>
<feature type="region of interest" description="Disordered" evidence="8">
    <location>
        <begin position="156"/>
        <end position="197"/>
    </location>
</feature>
<accession>A0A814MF22</accession>
<dbReference type="EMBL" id="CAJNOJ010000020">
    <property type="protein sequence ID" value="CAF0843358.1"/>
    <property type="molecule type" value="Genomic_DNA"/>
</dbReference>
<keyword evidence="5" id="KW-0508">mRNA splicing</keyword>
<evidence type="ECO:0000313" key="12">
    <source>
        <dbReference type="Proteomes" id="UP000663828"/>
    </source>
</evidence>
<dbReference type="InterPro" id="IPR044640">
    <property type="entry name" value="RU2A"/>
</dbReference>
<dbReference type="GO" id="GO:0030620">
    <property type="term" value="F:U2 snRNA binding"/>
    <property type="evidence" value="ECO:0007669"/>
    <property type="project" value="InterPro"/>
</dbReference>
<dbReference type="SUPFAM" id="SSF52058">
    <property type="entry name" value="L domain-like"/>
    <property type="match status" value="1"/>
</dbReference>
<dbReference type="Proteomes" id="UP000663828">
    <property type="component" value="Unassembled WGS sequence"/>
</dbReference>
<organism evidence="11 12">
    <name type="scientific">Adineta ricciae</name>
    <name type="common">Rotifer</name>
    <dbReference type="NCBI Taxonomy" id="249248"/>
    <lineage>
        <taxon>Eukaryota</taxon>
        <taxon>Metazoa</taxon>
        <taxon>Spiralia</taxon>
        <taxon>Gnathifera</taxon>
        <taxon>Rotifera</taxon>
        <taxon>Eurotatoria</taxon>
        <taxon>Bdelloidea</taxon>
        <taxon>Adinetida</taxon>
        <taxon>Adinetidae</taxon>
        <taxon>Adineta</taxon>
    </lineage>
</organism>
<name>A0A814MF22_ADIRI</name>
<feature type="compositionally biased region" description="Basic residues" evidence="8">
    <location>
        <begin position="162"/>
        <end position="174"/>
    </location>
</feature>
<keyword evidence="4" id="KW-0677">Repeat</keyword>
<dbReference type="Pfam" id="PF14580">
    <property type="entry name" value="LRR_9"/>
    <property type="match status" value="1"/>
</dbReference>
<evidence type="ECO:0000256" key="3">
    <source>
        <dbReference type="ARBA" id="ARBA00022728"/>
    </source>
</evidence>
<evidence type="ECO:0000259" key="9">
    <source>
        <dbReference type="SMART" id="SM00446"/>
    </source>
</evidence>
<dbReference type="OrthoDB" id="433501at2759"/>
<evidence type="ECO:0000256" key="8">
    <source>
        <dbReference type="SAM" id="MobiDB-lite"/>
    </source>
</evidence>
<dbReference type="InterPro" id="IPR003603">
    <property type="entry name" value="U2A'_phosphoprotein32A_C"/>
</dbReference>
<dbReference type="PANTHER" id="PTHR10552">
    <property type="entry name" value="U2 SMALL NUCLEAR RIBONUCLEOPROTEIN A"/>
    <property type="match status" value="1"/>
</dbReference>
<dbReference type="InterPro" id="IPR032675">
    <property type="entry name" value="LRR_dom_sf"/>
</dbReference>
<evidence type="ECO:0000256" key="5">
    <source>
        <dbReference type="ARBA" id="ARBA00023187"/>
    </source>
</evidence>
<proteinExistence type="inferred from homology"/>
<protein>
    <recommendedName>
        <fullName evidence="9">U2A'/phosphoprotein 32 family A C-terminal domain-containing protein</fullName>
    </recommendedName>
</protein>
<dbReference type="Gene3D" id="3.80.10.10">
    <property type="entry name" value="Ribonuclease Inhibitor"/>
    <property type="match status" value="1"/>
</dbReference>
<dbReference type="GO" id="GO:0005686">
    <property type="term" value="C:U2 snRNP"/>
    <property type="evidence" value="ECO:0007669"/>
    <property type="project" value="TreeGrafter"/>
</dbReference>
<dbReference type="AlphaFoldDB" id="A0A814MF22"/>
<sequence length="249" mass="28166">MVRLTPEVIENAPQYLNPVGQYELCLRDLKIPLIENLGATLNQFDTLDLTNNDLRKLDGFPFLPKIKTLYLSNNRITSIAQNLEEYIPNLDTVILNNNSLQNLADIDPLSTLPKLAHVSFIGNPIAMTKDYRLYIIHMLPNLRTLDFNRITNKERESASKIYKSKSSKKNKKKQNQTNTFVPGEQLTQRPASRLTKKDAEAIKKAIKEAKSLEEMEKLTAMLQAGHMPNLNNDGNNANSNTSGTNLMEI</sequence>
<evidence type="ECO:0000313" key="10">
    <source>
        <dbReference type="EMBL" id="CAF0843358.1"/>
    </source>
</evidence>
<feature type="compositionally biased region" description="Polar residues" evidence="8">
    <location>
        <begin position="175"/>
        <end position="190"/>
    </location>
</feature>
<keyword evidence="3" id="KW-0507">mRNA processing</keyword>
<dbReference type="GO" id="GO:0000398">
    <property type="term" value="P:mRNA splicing, via spliceosome"/>
    <property type="evidence" value="ECO:0007669"/>
    <property type="project" value="InterPro"/>
</dbReference>
<keyword evidence="12" id="KW-1185">Reference proteome</keyword>
<keyword evidence="6" id="KW-0539">Nucleus</keyword>
<dbReference type="FunFam" id="3.80.10.10:FF:000026">
    <property type="entry name" value="U2 small nuclear ribonucleoprotein A"/>
    <property type="match status" value="1"/>
</dbReference>
<evidence type="ECO:0000256" key="2">
    <source>
        <dbReference type="ARBA" id="ARBA00022614"/>
    </source>
</evidence>
<keyword evidence="2" id="KW-0433">Leucine-rich repeat</keyword>
<keyword evidence="3" id="KW-0747">Spliceosome</keyword>
<dbReference type="SMART" id="SM00446">
    <property type="entry name" value="LRRcap"/>
    <property type="match status" value="1"/>
</dbReference>
<evidence type="ECO:0000313" key="11">
    <source>
        <dbReference type="EMBL" id="CAF1077576.1"/>
    </source>
</evidence>
<feature type="region of interest" description="Disordered" evidence="8">
    <location>
        <begin position="227"/>
        <end position="249"/>
    </location>
</feature>
<evidence type="ECO:0000256" key="1">
    <source>
        <dbReference type="ARBA" id="ARBA00004123"/>
    </source>
</evidence>
<dbReference type="GO" id="GO:0005681">
    <property type="term" value="C:spliceosomal complex"/>
    <property type="evidence" value="ECO:0007669"/>
    <property type="project" value="UniProtKB-KW"/>
</dbReference>
<evidence type="ECO:0000256" key="7">
    <source>
        <dbReference type="ARBA" id="ARBA00024196"/>
    </source>
</evidence>
<dbReference type="PANTHER" id="PTHR10552:SF6">
    <property type="entry name" value="U2 SMALL NUCLEAR RIBONUCLEOPROTEIN A"/>
    <property type="match status" value="1"/>
</dbReference>